<proteinExistence type="inferred from homology"/>
<dbReference type="GO" id="GO:0048038">
    <property type="term" value="F:quinone binding"/>
    <property type="evidence" value="ECO:0007669"/>
    <property type="project" value="TreeGrafter"/>
</dbReference>
<dbReference type="GO" id="GO:0006633">
    <property type="term" value="P:fatty acid biosynthetic process"/>
    <property type="evidence" value="ECO:0007669"/>
    <property type="project" value="TreeGrafter"/>
</dbReference>
<dbReference type="AlphaFoldDB" id="B1M8Z5"/>
<dbReference type="PANTHER" id="PTHR42760">
    <property type="entry name" value="SHORT-CHAIN DEHYDROGENASES/REDUCTASES FAMILY MEMBER"/>
    <property type="match status" value="1"/>
</dbReference>
<keyword evidence="4" id="KW-0614">Plasmid</keyword>
<dbReference type="InterPro" id="IPR036291">
    <property type="entry name" value="NAD(P)-bd_dom_sf"/>
</dbReference>
<reference evidence="4 5" key="1">
    <citation type="submission" date="2008-03" db="EMBL/GenBank/DDBJ databases">
        <title>Complete sequence of plasmid1 of Methylobacterium radiotolerans JCM 2831.</title>
        <authorList>
            <consortium name="US DOE Joint Genome Institute"/>
            <person name="Copeland A."/>
            <person name="Lucas S."/>
            <person name="Lapidus A."/>
            <person name="Glavina del Rio T."/>
            <person name="Dalin E."/>
            <person name="Tice H."/>
            <person name="Bruce D."/>
            <person name="Goodwin L."/>
            <person name="Pitluck S."/>
            <person name="Kiss H."/>
            <person name="Brettin T."/>
            <person name="Detter J.C."/>
            <person name="Han C."/>
            <person name="Kuske C.R."/>
            <person name="Schmutz J."/>
            <person name="Larimer F."/>
            <person name="Land M."/>
            <person name="Hauser L."/>
            <person name="Kyrpides N."/>
            <person name="Mikhailova N."/>
            <person name="Marx C.J."/>
            <person name="Richardson P."/>
        </authorList>
    </citation>
    <scope>NUCLEOTIDE SEQUENCE [LARGE SCALE GENOMIC DNA]</scope>
    <source>
        <strain evidence="5">ATCC 27329 / DSM 1819 / JCM 2831 / NBRC 15690 / NCIMB 10815 / 0-1</strain>
        <plasmid evidence="5">Plasmid pMRAD01</plasmid>
    </source>
</reference>
<geneLocation type="plasmid" evidence="4 5">
    <name>pMRAD01</name>
</geneLocation>
<evidence type="ECO:0000259" key="3">
    <source>
        <dbReference type="SMART" id="SM00822"/>
    </source>
</evidence>
<dbReference type="HOGENOM" id="CLU_010194_1_0_5"/>
<dbReference type="SUPFAM" id="SSF51735">
    <property type="entry name" value="NAD(P)-binding Rossmann-fold domains"/>
    <property type="match status" value="1"/>
</dbReference>
<protein>
    <submittedName>
        <fullName evidence="4">Short-chain dehydrogenase/reductase SDR</fullName>
    </submittedName>
</protein>
<dbReference type="Proteomes" id="UP000006589">
    <property type="component" value="Plasmid pMRAD01"/>
</dbReference>
<evidence type="ECO:0000256" key="1">
    <source>
        <dbReference type="ARBA" id="ARBA00006484"/>
    </source>
</evidence>
<dbReference type="Pfam" id="PF13561">
    <property type="entry name" value="adh_short_C2"/>
    <property type="match status" value="1"/>
</dbReference>
<gene>
    <name evidence="4" type="ordered locus">Mrad2831_6036</name>
</gene>
<dbReference type="FunFam" id="3.40.50.720:FF:000084">
    <property type="entry name" value="Short-chain dehydrogenase reductase"/>
    <property type="match status" value="1"/>
</dbReference>
<dbReference type="PRINTS" id="PR00081">
    <property type="entry name" value="GDHRDH"/>
</dbReference>
<dbReference type="InterPro" id="IPR002347">
    <property type="entry name" value="SDR_fam"/>
</dbReference>
<dbReference type="GeneID" id="6142185"/>
<dbReference type="EMBL" id="CP001002">
    <property type="protein sequence ID" value="ACB27970.1"/>
    <property type="molecule type" value="Genomic_DNA"/>
</dbReference>
<dbReference type="PANTHER" id="PTHR42760:SF133">
    <property type="entry name" value="3-OXOACYL-[ACYL-CARRIER-PROTEIN] REDUCTASE"/>
    <property type="match status" value="1"/>
</dbReference>
<accession>B1M8Z5</accession>
<dbReference type="RefSeq" id="WP_012329766.1">
    <property type="nucleotide sequence ID" value="NC_010510.1"/>
</dbReference>
<dbReference type="Gene3D" id="3.40.50.720">
    <property type="entry name" value="NAD(P)-binding Rossmann-like Domain"/>
    <property type="match status" value="1"/>
</dbReference>
<dbReference type="CDD" id="cd05233">
    <property type="entry name" value="SDR_c"/>
    <property type="match status" value="1"/>
</dbReference>
<dbReference type="InterPro" id="IPR057326">
    <property type="entry name" value="KR_dom"/>
</dbReference>
<dbReference type="eggNOG" id="COG1028">
    <property type="taxonomic scope" value="Bacteria"/>
</dbReference>
<dbReference type="OrthoDB" id="9803333at2"/>
<comment type="similarity">
    <text evidence="1">Belongs to the short-chain dehydrogenases/reductases (SDR) family.</text>
</comment>
<dbReference type="GO" id="GO:0016616">
    <property type="term" value="F:oxidoreductase activity, acting on the CH-OH group of donors, NAD or NADP as acceptor"/>
    <property type="evidence" value="ECO:0007669"/>
    <property type="project" value="UniProtKB-ARBA"/>
</dbReference>
<name>B1M8Z5_METRJ</name>
<organism evidence="4 5">
    <name type="scientific">Methylobacterium radiotolerans (strain ATCC 27329 / DSM 1819 / JCM 2831 / NBRC 15690 / NCIMB 10815 / 0-1)</name>
    <dbReference type="NCBI Taxonomy" id="426355"/>
    <lineage>
        <taxon>Bacteria</taxon>
        <taxon>Pseudomonadati</taxon>
        <taxon>Pseudomonadota</taxon>
        <taxon>Alphaproteobacteria</taxon>
        <taxon>Hyphomicrobiales</taxon>
        <taxon>Methylobacteriaceae</taxon>
        <taxon>Methylobacterium</taxon>
    </lineage>
</organism>
<feature type="domain" description="Ketoreductase" evidence="3">
    <location>
        <begin position="7"/>
        <end position="181"/>
    </location>
</feature>
<dbReference type="KEGG" id="mrd:Mrad2831_6036"/>
<dbReference type="PRINTS" id="PR00080">
    <property type="entry name" value="SDRFAMILY"/>
</dbReference>
<dbReference type="SMART" id="SM00822">
    <property type="entry name" value="PKS_KR"/>
    <property type="match status" value="1"/>
</dbReference>
<keyword evidence="2" id="KW-0560">Oxidoreductase</keyword>
<evidence type="ECO:0000313" key="5">
    <source>
        <dbReference type="Proteomes" id="UP000006589"/>
    </source>
</evidence>
<dbReference type="PATRIC" id="fig|426355.14.peg.6143"/>
<sequence length="243" mass="25107">MARMVDKVALVVGGAKGIGLAVAERLAIEGASVVFTGRRPDEVEAAAARIGKGARGLVADAALREDLHRVVATVRETHGRIDALVLNAGISEPATLRDGTPEHFDRHFAVNVRGAVFGLQAALGVMGQGGSVVLMGSIADAAGITPYGTYCATKAALRSYARTWTAELAPQGIRVNVVAPGPTDTAMMASVPEEGRARLIAPIPLGRMARPEEVAAATLFLLSDEASFVAGAELCVDGGMRQV</sequence>
<evidence type="ECO:0000313" key="4">
    <source>
        <dbReference type="EMBL" id="ACB27970.1"/>
    </source>
</evidence>
<evidence type="ECO:0000256" key="2">
    <source>
        <dbReference type="ARBA" id="ARBA00023002"/>
    </source>
</evidence>